<evidence type="ECO:0000259" key="1">
    <source>
        <dbReference type="Pfam" id="PF01863"/>
    </source>
</evidence>
<dbReference type="Pfam" id="PF01863">
    <property type="entry name" value="YgjP-like"/>
    <property type="match status" value="1"/>
</dbReference>
<dbReference type="InterPro" id="IPR002725">
    <property type="entry name" value="YgjP-like_metallopeptidase"/>
</dbReference>
<dbReference type="Gene3D" id="3.30.2010.10">
    <property type="entry name" value="Metalloproteases ('zincins'), catalytic domain"/>
    <property type="match status" value="1"/>
</dbReference>
<dbReference type="PANTHER" id="PTHR30399:SF1">
    <property type="entry name" value="UTP PYROPHOSPHATASE"/>
    <property type="match status" value="1"/>
</dbReference>
<reference evidence="2 3" key="1">
    <citation type="journal article" date="2014" name="Int. J. Syst. Evol. Microbiol.">
        <title>Complete genome sequence of Corynebacterium casei LMG S-19264T (=DSM 44701T), isolated from a smear-ripened cheese.</title>
        <authorList>
            <consortium name="US DOE Joint Genome Institute (JGI-PGF)"/>
            <person name="Walter F."/>
            <person name="Albersmeier A."/>
            <person name="Kalinowski J."/>
            <person name="Ruckert C."/>
        </authorList>
    </citation>
    <scope>NUCLEOTIDE SEQUENCE [LARGE SCALE GENOMIC DNA]</scope>
    <source>
        <strain evidence="2 3">KCTC 12866</strain>
    </source>
</reference>
<evidence type="ECO:0000313" key="2">
    <source>
        <dbReference type="EMBL" id="GHB87779.1"/>
    </source>
</evidence>
<name>A0A8J3D8D2_9BACT</name>
<keyword evidence="2" id="KW-0378">Hydrolase</keyword>
<proteinExistence type="predicted"/>
<organism evidence="2 3">
    <name type="scientific">Persicitalea jodogahamensis</name>
    <dbReference type="NCBI Taxonomy" id="402147"/>
    <lineage>
        <taxon>Bacteria</taxon>
        <taxon>Pseudomonadati</taxon>
        <taxon>Bacteroidota</taxon>
        <taxon>Cytophagia</taxon>
        <taxon>Cytophagales</taxon>
        <taxon>Spirosomataceae</taxon>
        <taxon>Persicitalea</taxon>
    </lineage>
</organism>
<accession>A0A8J3D8D2</accession>
<dbReference type="PANTHER" id="PTHR30399">
    <property type="entry name" value="UNCHARACTERIZED PROTEIN YGJP"/>
    <property type="match status" value="1"/>
</dbReference>
<protein>
    <submittedName>
        <fullName evidence="2">Metal-dependent hydrolase</fullName>
    </submittedName>
</protein>
<dbReference type="GO" id="GO:0016787">
    <property type="term" value="F:hydrolase activity"/>
    <property type="evidence" value="ECO:0007669"/>
    <property type="project" value="UniProtKB-KW"/>
</dbReference>
<sequence length="250" mass="29542">MGFDARTDLAETSEEEMRYGSAVIRFTVLRGLRKTLSITVDTSGDVLVKVPEDATANQIKAKVKNRAGWIIRQQERFRQLNAHATPPRRYVSGETHYYLGRQYRLKVEEQPVKSVIFRAGRIVITTPDKADKKIISTQLNEWYRKRARLVILPLFNRCLAKLPIKANRKEQVQVKLVRMEKRWGSCSPQNIIRLNPDLIRTPKGCIEYIIWHELAHIINPNHRKPFYELQDRLMPDWRVWEERLRQFRPD</sequence>
<dbReference type="EMBL" id="BMXF01000008">
    <property type="protein sequence ID" value="GHB87779.1"/>
    <property type="molecule type" value="Genomic_DNA"/>
</dbReference>
<evidence type="ECO:0000313" key="3">
    <source>
        <dbReference type="Proteomes" id="UP000598271"/>
    </source>
</evidence>
<dbReference type="Proteomes" id="UP000598271">
    <property type="component" value="Unassembled WGS sequence"/>
</dbReference>
<feature type="domain" description="YgjP-like metallopeptidase" evidence="1">
    <location>
        <begin position="34"/>
        <end position="246"/>
    </location>
</feature>
<comment type="caution">
    <text evidence="2">The sequence shown here is derived from an EMBL/GenBank/DDBJ whole genome shotgun (WGS) entry which is preliminary data.</text>
</comment>
<dbReference type="InterPro" id="IPR053136">
    <property type="entry name" value="UTP_pyrophosphatase-like"/>
</dbReference>
<keyword evidence="3" id="KW-1185">Reference proteome</keyword>
<gene>
    <name evidence="2" type="ORF">GCM10007390_49850</name>
</gene>
<dbReference type="RefSeq" id="WP_189568827.1">
    <property type="nucleotide sequence ID" value="NZ_BMXF01000008.1"/>
</dbReference>
<dbReference type="AlphaFoldDB" id="A0A8J3D8D2"/>
<dbReference type="CDD" id="cd07344">
    <property type="entry name" value="M48_yhfN_like"/>
    <property type="match status" value="1"/>
</dbReference>